<organism evidence="2 3">
    <name type="scientific">Serendipita vermifera MAFF 305830</name>
    <dbReference type="NCBI Taxonomy" id="933852"/>
    <lineage>
        <taxon>Eukaryota</taxon>
        <taxon>Fungi</taxon>
        <taxon>Dikarya</taxon>
        <taxon>Basidiomycota</taxon>
        <taxon>Agaricomycotina</taxon>
        <taxon>Agaricomycetes</taxon>
        <taxon>Sebacinales</taxon>
        <taxon>Serendipitaceae</taxon>
        <taxon>Serendipita</taxon>
    </lineage>
</organism>
<evidence type="ECO:0000256" key="1">
    <source>
        <dbReference type="SAM" id="MobiDB-lite"/>
    </source>
</evidence>
<protein>
    <submittedName>
        <fullName evidence="2">Uncharacterized protein</fullName>
    </submittedName>
</protein>
<evidence type="ECO:0000313" key="3">
    <source>
        <dbReference type="Proteomes" id="UP000054097"/>
    </source>
</evidence>
<dbReference type="EMBL" id="KN824283">
    <property type="protein sequence ID" value="KIM31009.1"/>
    <property type="molecule type" value="Genomic_DNA"/>
</dbReference>
<dbReference type="Proteomes" id="UP000054097">
    <property type="component" value="Unassembled WGS sequence"/>
</dbReference>
<dbReference type="OrthoDB" id="3140905at2759"/>
<proteinExistence type="predicted"/>
<accession>A0A0C3BFQ3</accession>
<gene>
    <name evidence="2" type="ORF">M408DRAFT_21804</name>
</gene>
<reference evidence="3" key="2">
    <citation type="submission" date="2015-01" db="EMBL/GenBank/DDBJ databases">
        <title>Evolutionary Origins and Diversification of the Mycorrhizal Mutualists.</title>
        <authorList>
            <consortium name="DOE Joint Genome Institute"/>
            <consortium name="Mycorrhizal Genomics Consortium"/>
            <person name="Kohler A."/>
            <person name="Kuo A."/>
            <person name="Nagy L.G."/>
            <person name="Floudas D."/>
            <person name="Copeland A."/>
            <person name="Barry K.W."/>
            <person name="Cichocki N."/>
            <person name="Veneault-Fourrey C."/>
            <person name="LaButti K."/>
            <person name="Lindquist E.A."/>
            <person name="Lipzen A."/>
            <person name="Lundell T."/>
            <person name="Morin E."/>
            <person name="Murat C."/>
            <person name="Riley R."/>
            <person name="Ohm R."/>
            <person name="Sun H."/>
            <person name="Tunlid A."/>
            <person name="Henrissat B."/>
            <person name="Grigoriev I.V."/>
            <person name="Hibbett D.S."/>
            <person name="Martin F."/>
        </authorList>
    </citation>
    <scope>NUCLEOTIDE SEQUENCE [LARGE SCALE GENOMIC DNA]</scope>
    <source>
        <strain evidence="3">MAFF 305830</strain>
    </source>
</reference>
<dbReference type="AlphaFoldDB" id="A0A0C3BFQ3"/>
<name>A0A0C3BFQ3_SERVB</name>
<reference evidence="2 3" key="1">
    <citation type="submission" date="2014-04" db="EMBL/GenBank/DDBJ databases">
        <authorList>
            <consortium name="DOE Joint Genome Institute"/>
            <person name="Kuo A."/>
            <person name="Zuccaro A."/>
            <person name="Kohler A."/>
            <person name="Nagy L.G."/>
            <person name="Floudas D."/>
            <person name="Copeland A."/>
            <person name="Barry K.W."/>
            <person name="Cichocki N."/>
            <person name="Veneault-Fourrey C."/>
            <person name="LaButti K."/>
            <person name="Lindquist E.A."/>
            <person name="Lipzen A."/>
            <person name="Lundell T."/>
            <person name="Morin E."/>
            <person name="Murat C."/>
            <person name="Sun H."/>
            <person name="Tunlid A."/>
            <person name="Henrissat B."/>
            <person name="Grigoriev I.V."/>
            <person name="Hibbett D.S."/>
            <person name="Martin F."/>
            <person name="Nordberg H.P."/>
            <person name="Cantor M.N."/>
            <person name="Hua S.X."/>
        </authorList>
    </citation>
    <scope>NUCLEOTIDE SEQUENCE [LARGE SCALE GENOMIC DNA]</scope>
    <source>
        <strain evidence="2 3">MAFF 305830</strain>
    </source>
</reference>
<sequence>MYIGKQRVPFSERQKSSLQNHNHNRAGRRSLVVRRVDEASVKKHVVPPRKADIPRKEWNKYDNTLFETGLRNWQEEEPLPPYQDDRTPPFDRRLNIPFQKDRISLGRKDNLPRRVRRDEFKDISETHRINGQAARDKLRPHGRAAFMAMQAASWRRNPWTKARHMEVRVDDVPMNSPMPTHFMRVSTRNSQEEENLLTPIHSAFVRSQWSNLGDLPEFTPMDICTPINDKGEQMPEAEYAGGELPMINVRVHNLQTMPHLVAYCYQQSPTALVEQLIGNLAVGLDDYVNKPLTMEQRKKEWKISQKIGAQFDNELIRVHAWFINDLVENANCLGMEDNGFWWAADTSLRIIMDALIVQSRFTSTVSDEE</sequence>
<dbReference type="HOGENOM" id="CLU_750410_0_0_1"/>
<evidence type="ECO:0000313" key="2">
    <source>
        <dbReference type="EMBL" id="KIM31009.1"/>
    </source>
</evidence>
<feature type="region of interest" description="Disordered" evidence="1">
    <location>
        <begin position="1"/>
        <end position="29"/>
    </location>
</feature>
<keyword evidence="3" id="KW-1185">Reference proteome</keyword>